<dbReference type="EMBL" id="BAABJZ010000012">
    <property type="protein sequence ID" value="GAA4878329.1"/>
    <property type="molecule type" value="Genomic_DNA"/>
</dbReference>
<dbReference type="RefSeq" id="WP_345333992.1">
    <property type="nucleotide sequence ID" value="NZ_BAABJZ010000012.1"/>
</dbReference>
<evidence type="ECO:0000313" key="5">
    <source>
        <dbReference type="Proteomes" id="UP001499988"/>
    </source>
</evidence>
<dbReference type="Pfam" id="PF17783">
    <property type="entry name" value="WHD_CvfB"/>
    <property type="match status" value="1"/>
</dbReference>
<accession>A0ABP9EG40</accession>
<sequence length="277" mass="31093">MVKIGQTNTLTVTKLVSFGLYLDGDDLGEILLPKKVAPKDAKPGDALEVFIYLDSEDQFIATTRKPKAQVGEFVSMKCIENTRVGAFLDWGLDKDLLLPHNQQKRPVEVGQYTMVHLYVDEHTDRIAASAKIDRFLDVTPAEYAEKEKVSVVIAGKSDLGYKAIVNNAHWGVIYYDTVFRDLKIGQRMPGYITKVREGGRLDVSIAPTVEKQVDRLGQQILSYLEKQPNRFAPLYDKTDADTIKRVFGVSKGVFKRTIGSLYKQGHITILKDGIELK</sequence>
<dbReference type="Gene3D" id="2.40.50.140">
    <property type="entry name" value="Nucleic acid-binding proteins"/>
    <property type="match status" value="1"/>
</dbReference>
<protein>
    <submittedName>
        <fullName evidence="4">S1-like domain-containing RNA-binding protein</fullName>
    </submittedName>
</protein>
<evidence type="ECO:0000256" key="1">
    <source>
        <dbReference type="PIRNR" id="PIRNR012524"/>
    </source>
</evidence>
<dbReference type="Gene3D" id="1.10.10.10">
    <property type="entry name" value="Winged helix-like DNA-binding domain superfamily/Winged helix DNA-binding domain"/>
    <property type="match status" value="1"/>
</dbReference>
<dbReference type="PANTHER" id="PTHR37296:SF1">
    <property type="entry name" value="CONSERVED VIRULENCE FACTOR B"/>
    <property type="match status" value="1"/>
</dbReference>
<feature type="domain" description="Conserved virulence factor B first S1" evidence="2">
    <location>
        <begin position="4"/>
        <end position="63"/>
    </location>
</feature>
<dbReference type="PANTHER" id="PTHR37296">
    <property type="entry name" value="CONSERVED VIRULENCE FACTOR B"/>
    <property type="match status" value="1"/>
</dbReference>
<evidence type="ECO:0000259" key="2">
    <source>
        <dbReference type="Pfam" id="PF13509"/>
    </source>
</evidence>
<keyword evidence="5" id="KW-1185">Reference proteome</keyword>
<proteinExistence type="inferred from homology"/>
<dbReference type="InterPro" id="IPR040764">
    <property type="entry name" value="CvfB_WH"/>
</dbReference>
<comment type="caution">
    <text evidence="4">The sequence shown here is derived from an EMBL/GenBank/DDBJ whole genome shotgun (WGS) entry which is preliminary data.</text>
</comment>
<comment type="similarity">
    <text evidence="1">Belongs to the CvfB family.</text>
</comment>
<dbReference type="PIRSF" id="PIRSF012524">
    <property type="entry name" value="YitL_S1"/>
    <property type="match status" value="1"/>
</dbReference>
<dbReference type="InterPro" id="IPR014464">
    <property type="entry name" value="CvfB_fam"/>
</dbReference>
<dbReference type="InterPro" id="IPR039566">
    <property type="entry name" value="CvfB_S1_st"/>
</dbReference>
<dbReference type="InterPro" id="IPR036388">
    <property type="entry name" value="WH-like_DNA-bd_sf"/>
</dbReference>
<organism evidence="4 5">
    <name type="scientific">Ferrimonas pelagia</name>
    <dbReference type="NCBI Taxonomy" id="1177826"/>
    <lineage>
        <taxon>Bacteria</taxon>
        <taxon>Pseudomonadati</taxon>
        <taxon>Pseudomonadota</taxon>
        <taxon>Gammaproteobacteria</taxon>
        <taxon>Alteromonadales</taxon>
        <taxon>Ferrimonadaceae</taxon>
        <taxon>Ferrimonas</taxon>
    </lineage>
</organism>
<feature type="domain" description="Conserved virulence factor B first S1" evidence="2">
    <location>
        <begin position="70"/>
        <end position="128"/>
    </location>
</feature>
<reference evidence="5" key="1">
    <citation type="journal article" date="2019" name="Int. J. Syst. Evol. Microbiol.">
        <title>The Global Catalogue of Microorganisms (GCM) 10K type strain sequencing project: providing services to taxonomists for standard genome sequencing and annotation.</title>
        <authorList>
            <consortium name="The Broad Institute Genomics Platform"/>
            <consortium name="The Broad Institute Genome Sequencing Center for Infectious Disease"/>
            <person name="Wu L."/>
            <person name="Ma J."/>
        </authorList>
    </citation>
    <scope>NUCLEOTIDE SEQUENCE [LARGE SCALE GENOMIC DNA]</scope>
    <source>
        <strain evidence="5">JCM 18401</strain>
    </source>
</reference>
<dbReference type="Pfam" id="PF13509">
    <property type="entry name" value="S1_2"/>
    <property type="match status" value="2"/>
</dbReference>
<name>A0ABP9EG40_9GAMM</name>
<feature type="domain" description="Conserved virulence factor B-like winged helix" evidence="3">
    <location>
        <begin position="218"/>
        <end position="276"/>
    </location>
</feature>
<evidence type="ECO:0000313" key="4">
    <source>
        <dbReference type="EMBL" id="GAA4878329.1"/>
    </source>
</evidence>
<gene>
    <name evidence="4" type="ORF">GCM10023333_09820</name>
</gene>
<evidence type="ECO:0000259" key="3">
    <source>
        <dbReference type="Pfam" id="PF17783"/>
    </source>
</evidence>
<dbReference type="InterPro" id="IPR012340">
    <property type="entry name" value="NA-bd_OB-fold"/>
</dbReference>
<dbReference type="Proteomes" id="UP001499988">
    <property type="component" value="Unassembled WGS sequence"/>
</dbReference>